<dbReference type="AlphaFoldDB" id="A0AAE3GJH4"/>
<dbReference type="Gene3D" id="3.60.120.10">
    <property type="entry name" value="Anthranilate synthase"/>
    <property type="match status" value="1"/>
</dbReference>
<dbReference type="InterPro" id="IPR015890">
    <property type="entry name" value="Chorismate_C"/>
</dbReference>
<dbReference type="GO" id="GO:0000162">
    <property type="term" value="P:L-tryptophan biosynthetic process"/>
    <property type="evidence" value="ECO:0007669"/>
    <property type="project" value="TreeGrafter"/>
</dbReference>
<organism evidence="4 5">
    <name type="scientific">Goodfellowiella coeruleoviolacea</name>
    <dbReference type="NCBI Taxonomy" id="334858"/>
    <lineage>
        <taxon>Bacteria</taxon>
        <taxon>Bacillati</taxon>
        <taxon>Actinomycetota</taxon>
        <taxon>Actinomycetes</taxon>
        <taxon>Pseudonocardiales</taxon>
        <taxon>Pseudonocardiaceae</taxon>
        <taxon>Goodfellowiella</taxon>
    </lineage>
</organism>
<dbReference type="Proteomes" id="UP001206128">
    <property type="component" value="Unassembled WGS sequence"/>
</dbReference>
<gene>
    <name evidence="4" type="ORF">LX83_006215</name>
</gene>
<proteinExistence type="predicted"/>
<dbReference type="InterPro" id="IPR005801">
    <property type="entry name" value="ADC_synthase"/>
</dbReference>
<reference evidence="4" key="1">
    <citation type="submission" date="2022-06" db="EMBL/GenBank/DDBJ databases">
        <title>Genomic Encyclopedia of Archaeal and Bacterial Type Strains, Phase II (KMG-II): from individual species to whole genera.</title>
        <authorList>
            <person name="Goeker M."/>
        </authorList>
    </citation>
    <scope>NUCLEOTIDE SEQUENCE</scope>
    <source>
        <strain evidence="4">DSM 43935</strain>
    </source>
</reference>
<comment type="caution">
    <text evidence="4">The sequence shown here is derived from an EMBL/GenBank/DDBJ whole genome shotgun (WGS) entry which is preliminary data.</text>
</comment>
<feature type="domain" description="Chorismate-utilising enzyme C-terminal" evidence="2">
    <location>
        <begin position="239"/>
        <end position="492"/>
    </location>
</feature>
<evidence type="ECO:0000259" key="3">
    <source>
        <dbReference type="Pfam" id="PF04715"/>
    </source>
</evidence>
<feature type="domain" description="Anthranilate synthase component I N-terminal" evidence="3">
    <location>
        <begin position="28"/>
        <end position="182"/>
    </location>
</feature>
<accession>A0AAE3GJH4</accession>
<evidence type="ECO:0000313" key="5">
    <source>
        <dbReference type="Proteomes" id="UP001206128"/>
    </source>
</evidence>
<evidence type="ECO:0000259" key="2">
    <source>
        <dbReference type="Pfam" id="PF00425"/>
    </source>
</evidence>
<name>A0AAE3GJH4_9PSEU</name>
<feature type="region of interest" description="Disordered" evidence="1">
    <location>
        <begin position="212"/>
        <end position="237"/>
    </location>
</feature>
<dbReference type="Pfam" id="PF00425">
    <property type="entry name" value="Chorismate_bind"/>
    <property type="match status" value="1"/>
</dbReference>
<evidence type="ECO:0000313" key="4">
    <source>
        <dbReference type="EMBL" id="MCP2169330.1"/>
    </source>
</evidence>
<dbReference type="SUPFAM" id="SSF56322">
    <property type="entry name" value="ADC synthase"/>
    <property type="match status" value="1"/>
</dbReference>
<protein>
    <submittedName>
        <fullName evidence="4">Anthranilate synthase component 1</fullName>
    </submittedName>
</protein>
<dbReference type="PANTHER" id="PTHR11236">
    <property type="entry name" value="AMINOBENZOATE/ANTHRANILATE SYNTHASE"/>
    <property type="match status" value="1"/>
</dbReference>
<dbReference type="InterPro" id="IPR019999">
    <property type="entry name" value="Anth_synth_I-like"/>
</dbReference>
<sequence length="512" mass="54547">MTVFSPTHPGPLLTTRTRVVPGAAPAFTVYNRLADRYGPGSVFLLESLGGPDSECRRSFVGVNPVLRVRLAGSRLRWSGSPLLVTAITTALARAGLLDRPGPCVDLPDRRRVWDVLRGVRDVVLASTSDSADARRHGLRLGLFGYLGYDLAGTIERLPRLIPADHPEPDLDLALYQGVVEQDRATGTAVVTAHNNPAGWPVLDVAALADTAARPPRRPPEADRVPSVPPPVHSSDSTCREDYLRAVDRALEHVAAGDVYQVQLGHERRVRSAADPRAVYARLRAANPSPYCYLAPFGTHTALGASPELFVATRAGQVVMRPIAGTAPRGGDPAEDAARVAALRADEKEQAEHVMLVDLCRNDIGRICARDGLAVPELLTVEPYSHVHHLVSTVTGVVRAGCDEYDVITSAFPAGTMTGAPKIRAMEVIESLETSRRGMYAGALGLIGFSGEVDLALCIRGATARGGRFSYRASAGVVADSVPAGEWAETCQKLAAVHWAVTGAEVCRAGTAR</sequence>
<dbReference type="RefSeq" id="WP_253778043.1">
    <property type="nucleotide sequence ID" value="NZ_JAMTCK010000018.1"/>
</dbReference>
<dbReference type="EMBL" id="JAMTCK010000018">
    <property type="protein sequence ID" value="MCP2169330.1"/>
    <property type="molecule type" value="Genomic_DNA"/>
</dbReference>
<dbReference type="Pfam" id="PF04715">
    <property type="entry name" value="Anth_synt_I_N"/>
    <property type="match status" value="1"/>
</dbReference>
<dbReference type="InterPro" id="IPR006805">
    <property type="entry name" value="Anth_synth_I_N"/>
</dbReference>
<keyword evidence="5" id="KW-1185">Reference proteome</keyword>
<dbReference type="PANTHER" id="PTHR11236:SF9">
    <property type="entry name" value="ANTHRANILATE SYNTHASE COMPONENT 1"/>
    <property type="match status" value="1"/>
</dbReference>
<evidence type="ECO:0000256" key="1">
    <source>
        <dbReference type="SAM" id="MobiDB-lite"/>
    </source>
</evidence>
<dbReference type="PRINTS" id="PR00095">
    <property type="entry name" value="ANTSNTHASEI"/>
</dbReference>